<sequence length="78" mass="9526">MIKSAENTINIKKIEKDKRKFNEFIENNEENENDKIINTLLYVENNDYLTKEFQFDIYVNKINNNNDLYITREIEFDI</sequence>
<name>A0A2I1HWF5_9GLOM</name>
<proteinExistence type="predicted"/>
<protein>
    <submittedName>
        <fullName evidence="1">Uncharacterized protein</fullName>
    </submittedName>
</protein>
<keyword evidence="2" id="KW-1185">Reference proteome</keyword>
<reference evidence="1 2" key="1">
    <citation type="submission" date="2015-10" db="EMBL/GenBank/DDBJ databases">
        <title>Genome analyses suggest a sexual origin of heterokaryosis in a supposedly ancient asexual fungus.</title>
        <authorList>
            <person name="Ropars J."/>
            <person name="Sedzielewska K."/>
            <person name="Noel J."/>
            <person name="Charron P."/>
            <person name="Farinelli L."/>
            <person name="Marton T."/>
            <person name="Kruger M."/>
            <person name="Pelin A."/>
            <person name="Brachmann A."/>
            <person name="Corradi N."/>
        </authorList>
    </citation>
    <scope>NUCLEOTIDE SEQUENCE [LARGE SCALE GENOMIC DNA]</scope>
    <source>
        <strain evidence="1 2">A4</strain>
    </source>
</reference>
<organism evidence="1 2">
    <name type="scientific">Rhizophagus irregularis</name>
    <dbReference type="NCBI Taxonomy" id="588596"/>
    <lineage>
        <taxon>Eukaryota</taxon>
        <taxon>Fungi</taxon>
        <taxon>Fungi incertae sedis</taxon>
        <taxon>Mucoromycota</taxon>
        <taxon>Glomeromycotina</taxon>
        <taxon>Glomeromycetes</taxon>
        <taxon>Glomerales</taxon>
        <taxon>Glomeraceae</taxon>
        <taxon>Rhizophagus</taxon>
    </lineage>
</organism>
<dbReference type="AlphaFoldDB" id="A0A2I1HWF5"/>
<comment type="caution">
    <text evidence="1">The sequence shown here is derived from an EMBL/GenBank/DDBJ whole genome shotgun (WGS) entry which is preliminary data.</text>
</comment>
<evidence type="ECO:0000313" key="2">
    <source>
        <dbReference type="Proteomes" id="UP000234323"/>
    </source>
</evidence>
<dbReference type="Proteomes" id="UP000234323">
    <property type="component" value="Unassembled WGS sequence"/>
</dbReference>
<gene>
    <name evidence="1" type="ORF">RhiirA4_491472</name>
</gene>
<accession>A0A2I1HWF5</accession>
<evidence type="ECO:0000313" key="1">
    <source>
        <dbReference type="EMBL" id="PKY63231.1"/>
    </source>
</evidence>
<dbReference type="EMBL" id="LLXI01009460">
    <property type="protein sequence ID" value="PKY63231.1"/>
    <property type="molecule type" value="Genomic_DNA"/>
</dbReference>